<dbReference type="InterPro" id="IPR052155">
    <property type="entry name" value="Biofilm_reg_signaling"/>
</dbReference>
<dbReference type="CDD" id="cd01948">
    <property type="entry name" value="EAL"/>
    <property type="match status" value="1"/>
</dbReference>
<dbReference type="SMART" id="SM00052">
    <property type="entry name" value="EAL"/>
    <property type="match status" value="1"/>
</dbReference>
<evidence type="ECO:0000259" key="2">
    <source>
        <dbReference type="PROSITE" id="PS50887"/>
    </source>
</evidence>
<dbReference type="NCBIfam" id="TIGR00254">
    <property type="entry name" value="GGDEF"/>
    <property type="match status" value="1"/>
</dbReference>
<proteinExistence type="predicted"/>
<dbReference type="SUPFAM" id="SSF141868">
    <property type="entry name" value="EAL domain-like"/>
    <property type="match status" value="1"/>
</dbReference>
<reference evidence="3 4" key="1">
    <citation type="submission" date="2017-08" db="EMBL/GenBank/DDBJ databases">
        <title>Infants hospitalized years apart are colonized by the same room-sourced microbial strains.</title>
        <authorList>
            <person name="Brooks B."/>
            <person name="Olm M.R."/>
            <person name="Firek B.A."/>
            <person name="Baker R."/>
            <person name="Thomas B.C."/>
            <person name="Morowitz M.J."/>
            <person name="Banfield J.F."/>
        </authorList>
    </citation>
    <scope>NUCLEOTIDE SEQUENCE [LARGE SCALE GENOMIC DNA]</scope>
    <source>
        <strain evidence="3">S2_018_000_R3_110</strain>
    </source>
</reference>
<feature type="domain" description="EAL" evidence="1">
    <location>
        <begin position="281"/>
        <end position="537"/>
    </location>
</feature>
<dbReference type="Pfam" id="PF00990">
    <property type="entry name" value="GGDEF"/>
    <property type="match status" value="1"/>
</dbReference>
<dbReference type="PROSITE" id="PS50887">
    <property type="entry name" value="GGDEF"/>
    <property type="match status" value="1"/>
</dbReference>
<dbReference type="PROSITE" id="PS50883">
    <property type="entry name" value="EAL"/>
    <property type="match status" value="1"/>
</dbReference>
<dbReference type="Pfam" id="PF00563">
    <property type="entry name" value="EAL"/>
    <property type="match status" value="1"/>
</dbReference>
<organism evidence="3 4">
    <name type="scientific">Sphingomonas hengshuiensis</name>
    <dbReference type="NCBI Taxonomy" id="1609977"/>
    <lineage>
        <taxon>Bacteria</taxon>
        <taxon>Pseudomonadati</taxon>
        <taxon>Pseudomonadota</taxon>
        <taxon>Alphaproteobacteria</taxon>
        <taxon>Sphingomonadales</taxon>
        <taxon>Sphingomonadaceae</taxon>
        <taxon>Sphingomonas</taxon>
    </lineage>
</organism>
<evidence type="ECO:0000259" key="1">
    <source>
        <dbReference type="PROSITE" id="PS50883"/>
    </source>
</evidence>
<name>A0A2W4Z6S0_9SPHN</name>
<dbReference type="EMBL" id="QFNF01000033">
    <property type="protein sequence ID" value="PZO75509.1"/>
    <property type="molecule type" value="Genomic_DNA"/>
</dbReference>
<feature type="domain" description="GGDEF" evidence="2">
    <location>
        <begin position="141"/>
        <end position="274"/>
    </location>
</feature>
<dbReference type="AlphaFoldDB" id="A0A2W4Z6S0"/>
<dbReference type="InterPro" id="IPR029787">
    <property type="entry name" value="Nucleotide_cyclase"/>
</dbReference>
<dbReference type="CDD" id="cd01949">
    <property type="entry name" value="GGDEF"/>
    <property type="match status" value="1"/>
</dbReference>
<gene>
    <name evidence="3" type="ORF">DI632_11925</name>
</gene>
<dbReference type="SMART" id="SM00267">
    <property type="entry name" value="GGDEF"/>
    <property type="match status" value="1"/>
</dbReference>
<dbReference type="Gene3D" id="3.30.70.270">
    <property type="match status" value="1"/>
</dbReference>
<accession>A0A2W4Z6S0</accession>
<dbReference type="PANTHER" id="PTHR44757">
    <property type="entry name" value="DIGUANYLATE CYCLASE DGCP"/>
    <property type="match status" value="1"/>
</dbReference>
<dbReference type="InterPro" id="IPR001633">
    <property type="entry name" value="EAL_dom"/>
</dbReference>
<dbReference type="InterPro" id="IPR000160">
    <property type="entry name" value="GGDEF_dom"/>
</dbReference>
<dbReference type="PANTHER" id="PTHR44757:SF2">
    <property type="entry name" value="BIOFILM ARCHITECTURE MAINTENANCE PROTEIN MBAA"/>
    <property type="match status" value="1"/>
</dbReference>
<dbReference type="Gene3D" id="3.20.20.450">
    <property type="entry name" value="EAL domain"/>
    <property type="match status" value="1"/>
</dbReference>
<evidence type="ECO:0000313" key="3">
    <source>
        <dbReference type="EMBL" id="PZO75509.1"/>
    </source>
</evidence>
<sequence length="538" mass="59409">MLDLLPVPTAIISLSDGTVRFEAVNLSFRAAGFSAPQGRDALLDGLADQITGFLRSVDCRRRMALRIGDAVDSRHYDVTLARRPESVQTPRCVMSLVDQTPEQRTETSLRREMSTDSLTGLPNRTGFADLVEDVIVAVDRARYAVLVVNLDRFSRVNACMGSLSGDELLISVARRLKGVLRSRDVLARTGGDEFAVLLGLREGTEDALQVAGRLQQALVQPFQLSDFSIRVECSIGIALGEDADDEAEDMIRHAQFAVKRSKRTGQTEVYRPHLFDIVRSQFSIETRLRHALEVGQLRLAFQPICDLSNGRINSFEALARWRTPEGEQISPTAFIPVAEESGLIVPLGRWAMDEAARTLAEWDRQRGRDSGARMAVNLSAVQLQRDNVETMFADVLVRHGLCGDRFTIELTESAFVVDPDRTLQTMLALKDLGASIAMDDFGTGYSNLAYLQKLPIDKLKIDRSFITGMLADRDKVAIVRAILSLAQALGMRTTAEGIETQELEHTLVALGCAFGQGYFYSRPVDAAAAYQLLLDRNA</sequence>
<protein>
    <submittedName>
        <fullName evidence="3">GGDEF-domain containing protein</fullName>
    </submittedName>
</protein>
<dbReference type="SUPFAM" id="SSF55073">
    <property type="entry name" value="Nucleotide cyclase"/>
    <property type="match status" value="1"/>
</dbReference>
<dbReference type="InterPro" id="IPR043128">
    <property type="entry name" value="Rev_trsase/Diguanyl_cyclase"/>
</dbReference>
<evidence type="ECO:0000313" key="4">
    <source>
        <dbReference type="Proteomes" id="UP000248614"/>
    </source>
</evidence>
<dbReference type="InterPro" id="IPR035919">
    <property type="entry name" value="EAL_sf"/>
</dbReference>
<comment type="caution">
    <text evidence="3">The sequence shown here is derived from an EMBL/GenBank/DDBJ whole genome shotgun (WGS) entry which is preliminary data.</text>
</comment>
<dbReference type="Proteomes" id="UP000248614">
    <property type="component" value="Unassembled WGS sequence"/>
</dbReference>